<dbReference type="Pfam" id="PF13649">
    <property type="entry name" value="Methyltransf_25"/>
    <property type="match status" value="1"/>
</dbReference>
<dbReference type="PATRIC" id="fig|45074.5.peg.2145"/>
<dbReference type="STRING" id="45074.Lsan_2010"/>
<gene>
    <name evidence="4" type="ORF">Lsan_2010</name>
</gene>
<dbReference type="Proteomes" id="UP000054703">
    <property type="component" value="Unassembled WGS sequence"/>
</dbReference>
<proteinExistence type="predicted"/>
<organism evidence="4 5">
    <name type="scientific">Legionella santicrucis</name>
    <dbReference type="NCBI Taxonomy" id="45074"/>
    <lineage>
        <taxon>Bacteria</taxon>
        <taxon>Pseudomonadati</taxon>
        <taxon>Pseudomonadota</taxon>
        <taxon>Gammaproteobacteria</taxon>
        <taxon>Legionellales</taxon>
        <taxon>Legionellaceae</taxon>
        <taxon>Legionella</taxon>
    </lineage>
</organism>
<name>A0A0W0YUB8_9GAMM</name>
<sequence>MNNQGKSYDIIAEGFANMRDSFNTEQKYLDALINYIPEKSHILDIGCGSGFPIADYFIEKNFSVTGIDGSQELLNIAKKKCPKMRGLYGDVRTIEFNETVDAIVEWWCLFHLPKPDHELMIARFAQWLKPGGILEFTSGDNEFEGADSNMLNQELHFYSLAPNAYEQYLKKYGFEVLLKESDQEQHLVWIAKKHG</sequence>
<evidence type="ECO:0000313" key="5">
    <source>
        <dbReference type="Proteomes" id="UP000054703"/>
    </source>
</evidence>
<dbReference type="EMBL" id="LNYU01000049">
    <property type="protein sequence ID" value="KTD60458.1"/>
    <property type="molecule type" value="Genomic_DNA"/>
</dbReference>
<reference evidence="4 5" key="1">
    <citation type="submission" date="2015-11" db="EMBL/GenBank/DDBJ databases">
        <title>Genomic analysis of 38 Legionella species identifies large and diverse effector repertoires.</title>
        <authorList>
            <person name="Burstein D."/>
            <person name="Amaro F."/>
            <person name="Zusman T."/>
            <person name="Lifshitz Z."/>
            <person name="Cohen O."/>
            <person name="Gilbert J.A."/>
            <person name="Pupko T."/>
            <person name="Shuman H.A."/>
            <person name="Segal G."/>
        </authorList>
    </citation>
    <scope>NUCLEOTIDE SEQUENCE [LARGE SCALE GENOMIC DNA]</scope>
    <source>
        <strain evidence="4 5">SC-63-C7</strain>
    </source>
</reference>
<evidence type="ECO:0000259" key="3">
    <source>
        <dbReference type="Pfam" id="PF13649"/>
    </source>
</evidence>
<protein>
    <submittedName>
        <fullName evidence="4">Methyltransferase</fullName>
    </submittedName>
</protein>
<dbReference type="PANTHER" id="PTHR43861">
    <property type="entry name" value="TRANS-ACONITATE 2-METHYLTRANSFERASE-RELATED"/>
    <property type="match status" value="1"/>
</dbReference>
<dbReference type="SUPFAM" id="SSF53335">
    <property type="entry name" value="S-adenosyl-L-methionine-dependent methyltransferases"/>
    <property type="match status" value="1"/>
</dbReference>
<accession>A0A0W0YUB8</accession>
<dbReference type="InterPro" id="IPR041698">
    <property type="entry name" value="Methyltransf_25"/>
</dbReference>
<dbReference type="InterPro" id="IPR029063">
    <property type="entry name" value="SAM-dependent_MTases_sf"/>
</dbReference>
<evidence type="ECO:0000313" key="4">
    <source>
        <dbReference type="EMBL" id="KTD60458.1"/>
    </source>
</evidence>
<dbReference type="AlphaFoldDB" id="A0A0W0YUB8"/>
<comment type="caution">
    <text evidence="4">The sequence shown here is derived from an EMBL/GenBank/DDBJ whole genome shotgun (WGS) entry which is preliminary data.</text>
</comment>
<keyword evidence="5" id="KW-1185">Reference proteome</keyword>
<dbReference type="GO" id="GO:0008168">
    <property type="term" value="F:methyltransferase activity"/>
    <property type="evidence" value="ECO:0007669"/>
    <property type="project" value="UniProtKB-KW"/>
</dbReference>
<evidence type="ECO:0000256" key="1">
    <source>
        <dbReference type="ARBA" id="ARBA00022603"/>
    </source>
</evidence>
<keyword evidence="2 4" id="KW-0808">Transferase</keyword>
<dbReference type="PANTHER" id="PTHR43861:SF1">
    <property type="entry name" value="TRANS-ACONITATE 2-METHYLTRANSFERASE"/>
    <property type="match status" value="1"/>
</dbReference>
<dbReference type="CDD" id="cd02440">
    <property type="entry name" value="AdoMet_MTases"/>
    <property type="match status" value="1"/>
</dbReference>
<keyword evidence="1 4" id="KW-0489">Methyltransferase</keyword>
<dbReference type="Gene3D" id="3.40.50.150">
    <property type="entry name" value="Vaccinia Virus protein VP39"/>
    <property type="match status" value="1"/>
</dbReference>
<dbReference type="GO" id="GO:0032259">
    <property type="term" value="P:methylation"/>
    <property type="evidence" value="ECO:0007669"/>
    <property type="project" value="UniProtKB-KW"/>
</dbReference>
<evidence type="ECO:0000256" key="2">
    <source>
        <dbReference type="ARBA" id="ARBA00022679"/>
    </source>
</evidence>
<feature type="domain" description="Methyltransferase" evidence="3">
    <location>
        <begin position="42"/>
        <end position="132"/>
    </location>
</feature>